<feature type="region of interest" description="Disordered" evidence="1">
    <location>
        <begin position="278"/>
        <end position="302"/>
    </location>
</feature>
<reference evidence="3 4" key="1">
    <citation type="submission" date="2019-01" db="EMBL/GenBank/DDBJ databases">
        <title>Sequencing of cultivated peanut Arachis hypogaea provides insights into genome evolution and oil improvement.</title>
        <authorList>
            <person name="Chen X."/>
        </authorList>
    </citation>
    <scope>NUCLEOTIDE SEQUENCE [LARGE SCALE GENOMIC DNA]</scope>
    <source>
        <strain evidence="4">cv. Fuhuasheng</strain>
        <tissue evidence="3">Leaves</tissue>
    </source>
</reference>
<gene>
    <name evidence="3" type="ORF">Ahy_A03g013649</name>
</gene>
<keyword evidence="4" id="KW-1185">Reference proteome</keyword>
<name>A0A445DVY2_ARAHY</name>
<dbReference type="InterPro" id="IPR019557">
    <property type="entry name" value="AminoTfrase-like_pln_mobile"/>
</dbReference>
<dbReference type="Proteomes" id="UP000289738">
    <property type="component" value="Chromosome A03"/>
</dbReference>
<dbReference type="GO" id="GO:0010073">
    <property type="term" value="P:meristem maintenance"/>
    <property type="evidence" value="ECO:0007669"/>
    <property type="project" value="InterPro"/>
</dbReference>
<dbReference type="Pfam" id="PF10536">
    <property type="entry name" value="PMD"/>
    <property type="match status" value="1"/>
</dbReference>
<dbReference type="EMBL" id="SDMP01000003">
    <property type="protein sequence ID" value="RYR67326.1"/>
    <property type="molecule type" value="Genomic_DNA"/>
</dbReference>
<dbReference type="AlphaFoldDB" id="A0A445DVY2"/>
<evidence type="ECO:0000313" key="3">
    <source>
        <dbReference type="EMBL" id="RYR67326.1"/>
    </source>
</evidence>
<feature type="compositionally biased region" description="Low complexity" evidence="1">
    <location>
        <begin position="278"/>
        <end position="289"/>
    </location>
</feature>
<evidence type="ECO:0000256" key="1">
    <source>
        <dbReference type="SAM" id="MobiDB-lite"/>
    </source>
</evidence>
<protein>
    <recommendedName>
        <fullName evidence="2">Aminotransferase-like plant mobile domain-containing protein</fullName>
    </recommendedName>
</protein>
<sequence length="348" mass="40708">MKMKKVTSHAEDHIVEYIRHLVYTGYSSSFSRNMHTRHLHQIDSYDIRVEEQLRKNGWGSACLAHIYQSLCRVSRYDCKDMDGPLALLLVWAWIQMPSIKLLSVDTNFQLTHRWNDYQPTTEQYKNWTTSNVKRMLDDISPDGIYVLSLKNFLMWTIPLRFDFVWNAHNPNQIALDLIPLKIHNGVDFWRATVDIRLTGLEDSLDQDPSVEYMKLGASHSIVLTGPKKQELGCRYAKWISQWLNNFACVNMSTTVNHLTNTQTSILVNSVITYNSPSMSSKSNYSSKSNHLNKDNHLSNNNHFGKNNNHIHSHMHTHHIHTYHIHRYIHTHYNVHTHHTHRKYAQPST</sequence>
<dbReference type="PANTHER" id="PTHR46033:SF1">
    <property type="entry name" value="PROTEIN MAIN-LIKE 2"/>
    <property type="match status" value="1"/>
</dbReference>
<dbReference type="InterPro" id="IPR044824">
    <property type="entry name" value="MAIN-like"/>
</dbReference>
<comment type="caution">
    <text evidence="3">The sequence shown here is derived from an EMBL/GenBank/DDBJ whole genome shotgun (WGS) entry which is preliminary data.</text>
</comment>
<organism evidence="3 4">
    <name type="scientific">Arachis hypogaea</name>
    <name type="common">Peanut</name>
    <dbReference type="NCBI Taxonomy" id="3818"/>
    <lineage>
        <taxon>Eukaryota</taxon>
        <taxon>Viridiplantae</taxon>
        <taxon>Streptophyta</taxon>
        <taxon>Embryophyta</taxon>
        <taxon>Tracheophyta</taxon>
        <taxon>Spermatophyta</taxon>
        <taxon>Magnoliopsida</taxon>
        <taxon>eudicotyledons</taxon>
        <taxon>Gunneridae</taxon>
        <taxon>Pentapetalae</taxon>
        <taxon>rosids</taxon>
        <taxon>fabids</taxon>
        <taxon>Fabales</taxon>
        <taxon>Fabaceae</taxon>
        <taxon>Papilionoideae</taxon>
        <taxon>50 kb inversion clade</taxon>
        <taxon>dalbergioids sensu lato</taxon>
        <taxon>Dalbergieae</taxon>
        <taxon>Pterocarpus clade</taxon>
        <taxon>Arachis</taxon>
    </lineage>
</organism>
<feature type="domain" description="Aminotransferase-like plant mobile" evidence="2">
    <location>
        <begin position="52"/>
        <end position="144"/>
    </location>
</feature>
<evidence type="ECO:0000259" key="2">
    <source>
        <dbReference type="Pfam" id="PF10536"/>
    </source>
</evidence>
<accession>A0A445DVY2</accession>
<dbReference type="PANTHER" id="PTHR46033">
    <property type="entry name" value="PROTEIN MAIN-LIKE 2"/>
    <property type="match status" value="1"/>
</dbReference>
<evidence type="ECO:0000313" key="4">
    <source>
        <dbReference type="Proteomes" id="UP000289738"/>
    </source>
</evidence>
<proteinExistence type="predicted"/>